<gene>
    <name evidence="9" type="ORF">OMM_02901</name>
</gene>
<evidence type="ECO:0000313" key="10">
    <source>
        <dbReference type="Proteomes" id="UP000189670"/>
    </source>
</evidence>
<keyword evidence="5" id="KW-0862">Zinc</keyword>
<name>A0A1V1P7N4_9BACT</name>
<comment type="caution">
    <text evidence="9">The sequence shown here is derived from an EMBL/GenBank/DDBJ whole genome shotgun (WGS) entry which is preliminary data.</text>
</comment>
<dbReference type="Gene3D" id="1.25.40.10">
    <property type="entry name" value="Tetratricopeptide repeat domain"/>
    <property type="match status" value="1"/>
</dbReference>
<dbReference type="InterPro" id="IPR001915">
    <property type="entry name" value="Peptidase_M48"/>
</dbReference>
<dbReference type="Proteomes" id="UP000189670">
    <property type="component" value="Unassembled WGS sequence"/>
</dbReference>
<keyword evidence="6" id="KW-0482">Metalloprotease</keyword>
<dbReference type="Pfam" id="PF01435">
    <property type="entry name" value="Peptidase_M48"/>
    <property type="match status" value="1"/>
</dbReference>
<evidence type="ECO:0000259" key="8">
    <source>
        <dbReference type="Pfam" id="PF01435"/>
    </source>
</evidence>
<dbReference type="AlphaFoldDB" id="A0A1V1P7N4"/>
<evidence type="ECO:0000313" key="9">
    <source>
        <dbReference type="EMBL" id="ETR70902.1"/>
    </source>
</evidence>
<dbReference type="InterPro" id="IPR011990">
    <property type="entry name" value="TPR-like_helical_dom_sf"/>
</dbReference>
<keyword evidence="3" id="KW-0479">Metal-binding</keyword>
<dbReference type="SUPFAM" id="SSF48452">
    <property type="entry name" value="TPR-like"/>
    <property type="match status" value="1"/>
</dbReference>
<protein>
    <submittedName>
        <fullName evidence="9">TPR repeat-containing protein</fullName>
    </submittedName>
</protein>
<sequence length="591" mass="67986">MMFKKYHCKSILLISILVFLFCFTSANAFMKGQKKYHELTETDCFRVPEVHKIFKQVLAAADTSSNRIPKLILTKDDIDPWVFCLKNGEVIISRKAIDACYQDVDQSVGDARISLLIGHELSHLAKDDFWEQSAFAFSSQETSGAMSDLFEDVMKNKELKADEYGFFYSSIAGFDVQLVLDYQGESFFQHWERYMMQDMSVPSKGDHPSADERTQRLDQKLIQFQEDLNLFYNGISLYQVGKFSSARTFLNAFKEEYSGRAVFNALGLIEYELAMDHLRKSDPQKADQFMLSTIVDTRTRAENLRKTFATRTKQSDDHAFKEHIEHAIDHFKMAKKKDPFYVPARINLSSALILAEYYNEAITVLEEALSITHKTNVIQPLLTAQIYNNLSIARYKDGLQIDVDLSKKAMGYLSQSIESYQKLPASYYNLAVLSEINHLDAHGFFQTFLQFESTGNYAQIAENTLGIRHTTQQRCPLDVIGESPIPLKPFMDAETDNLITKLGLRHKPNKIDGHVIDTYTNDKMKILCINRVVQLVDCVFEFSNYFSEIKMQLPRPCRVLEMLADIKVFVYEGFALKVHDNHVLRVIYFTL</sequence>
<keyword evidence="2" id="KW-0645">Protease</keyword>
<proteinExistence type="predicted"/>
<evidence type="ECO:0000256" key="1">
    <source>
        <dbReference type="ARBA" id="ARBA00001947"/>
    </source>
</evidence>
<accession>A0A1V1P7N4</accession>
<keyword evidence="4" id="KW-0378">Hydrolase</keyword>
<keyword evidence="7" id="KW-0732">Signal</keyword>
<organism evidence="9 10">
    <name type="scientific">Candidatus Magnetoglobus multicellularis str. Araruama</name>
    <dbReference type="NCBI Taxonomy" id="890399"/>
    <lineage>
        <taxon>Bacteria</taxon>
        <taxon>Pseudomonadati</taxon>
        <taxon>Thermodesulfobacteriota</taxon>
        <taxon>Desulfobacteria</taxon>
        <taxon>Desulfobacterales</taxon>
        <taxon>Desulfobacteraceae</taxon>
        <taxon>Candidatus Magnetoglobus</taxon>
    </lineage>
</organism>
<evidence type="ECO:0000256" key="7">
    <source>
        <dbReference type="SAM" id="SignalP"/>
    </source>
</evidence>
<feature type="domain" description="Peptidase M48" evidence="8">
    <location>
        <begin position="48"/>
        <end position="176"/>
    </location>
</feature>
<dbReference type="EMBL" id="ATBP01000352">
    <property type="protein sequence ID" value="ETR70902.1"/>
    <property type="molecule type" value="Genomic_DNA"/>
</dbReference>
<feature type="chain" id="PRO_5010717579" evidence="7">
    <location>
        <begin position="29"/>
        <end position="591"/>
    </location>
</feature>
<evidence type="ECO:0000256" key="5">
    <source>
        <dbReference type="ARBA" id="ARBA00022833"/>
    </source>
</evidence>
<evidence type="ECO:0000256" key="2">
    <source>
        <dbReference type="ARBA" id="ARBA00022670"/>
    </source>
</evidence>
<reference evidence="10" key="1">
    <citation type="submission" date="2012-11" db="EMBL/GenBank/DDBJ databases">
        <authorList>
            <person name="Lucero-Rivera Y.E."/>
            <person name="Tovar-Ramirez D."/>
        </authorList>
    </citation>
    <scope>NUCLEOTIDE SEQUENCE [LARGE SCALE GENOMIC DNA]</scope>
    <source>
        <strain evidence="10">Araruama</strain>
    </source>
</reference>
<evidence type="ECO:0000256" key="4">
    <source>
        <dbReference type="ARBA" id="ARBA00022801"/>
    </source>
</evidence>
<dbReference type="GO" id="GO:0004222">
    <property type="term" value="F:metalloendopeptidase activity"/>
    <property type="evidence" value="ECO:0007669"/>
    <property type="project" value="InterPro"/>
</dbReference>
<comment type="cofactor">
    <cofactor evidence="1">
        <name>Zn(2+)</name>
        <dbReference type="ChEBI" id="CHEBI:29105"/>
    </cofactor>
</comment>
<evidence type="ECO:0000256" key="6">
    <source>
        <dbReference type="ARBA" id="ARBA00023049"/>
    </source>
</evidence>
<dbReference type="GO" id="GO:0006508">
    <property type="term" value="P:proteolysis"/>
    <property type="evidence" value="ECO:0007669"/>
    <property type="project" value="UniProtKB-KW"/>
</dbReference>
<dbReference type="GO" id="GO:0046872">
    <property type="term" value="F:metal ion binding"/>
    <property type="evidence" value="ECO:0007669"/>
    <property type="project" value="UniProtKB-KW"/>
</dbReference>
<evidence type="ECO:0000256" key="3">
    <source>
        <dbReference type="ARBA" id="ARBA00022723"/>
    </source>
</evidence>
<feature type="signal peptide" evidence="7">
    <location>
        <begin position="1"/>
        <end position="28"/>
    </location>
</feature>